<dbReference type="InterPro" id="IPR003594">
    <property type="entry name" value="HATPase_dom"/>
</dbReference>
<dbReference type="Gene3D" id="3.30.565.10">
    <property type="entry name" value="Histidine kinase-like ATPase, C-terminal domain"/>
    <property type="match status" value="1"/>
</dbReference>
<dbReference type="PANTHER" id="PTHR43547:SF2">
    <property type="entry name" value="HYBRID SIGNAL TRANSDUCTION HISTIDINE KINASE C"/>
    <property type="match status" value="1"/>
</dbReference>
<evidence type="ECO:0000256" key="8">
    <source>
        <dbReference type="ARBA" id="ARBA00023012"/>
    </source>
</evidence>
<feature type="domain" description="Histidine kinase" evidence="15">
    <location>
        <begin position="362"/>
        <end position="576"/>
    </location>
</feature>
<keyword evidence="18" id="KW-1185">Reference proteome</keyword>
<protein>
    <recommendedName>
        <fullName evidence="2">histidine kinase</fullName>
        <ecNumber evidence="2">2.7.13.3</ecNumber>
    </recommendedName>
</protein>
<dbReference type="SMART" id="SM00388">
    <property type="entry name" value="HisKA"/>
    <property type="match status" value="1"/>
</dbReference>
<evidence type="ECO:0000259" key="15">
    <source>
        <dbReference type="PROSITE" id="PS50109"/>
    </source>
</evidence>
<keyword evidence="10" id="KW-0238">DNA-binding</keyword>
<dbReference type="InterPro" id="IPR005467">
    <property type="entry name" value="His_kinase_dom"/>
</dbReference>
<dbReference type="SUPFAM" id="SSF46689">
    <property type="entry name" value="Homeodomain-like"/>
    <property type="match status" value="1"/>
</dbReference>
<evidence type="ECO:0000256" key="4">
    <source>
        <dbReference type="ARBA" id="ARBA00022679"/>
    </source>
</evidence>
<comment type="caution">
    <text evidence="17">The sequence shown here is derived from an EMBL/GenBank/DDBJ whole genome shotgun (WGS) entry which is preliminary data.</text>
</comment>
<comment type="catalytic activity">
    <reaction evidence="1">
        <text>ATP + protein L-histidine = ADP + protein N-phospho-L-histidine.</text>
        <dbReference type="EC" id="2.7.13.3"/>
    </reaction>
</comment>
<dbReference type="SUPFAM" id="SSF47384">
    <property type="entry name" value="Homodimeric domain of signal transducing histidine kinase"/>
    <property type="match status" value="1"/>
</dbReference>
<dbReference type="SUPFAM" id="SSF53822">
    <property type="entry name" value="Periplasmic binding protein-like I"/>
    <property type="match status" value="1"/>
</dbReference>
<evidence type="ECO:0000256" key="13">
    <source>
        <dbReference type="SAM" id="Phobius"/>
    </source>
</evidence>
<dbReference type="PROSITE" id="PS00041">
    <property type="entry name" value="HTH_ARAC_FAMILY_1"/>
    <property type="match status" value="1"/>
</dbReference>
<keyword evidence="13" id="KW-0812">Transmembrane</keyword>
<dbReference type="SMART" id="SM00342">
    <property type="entry name" value="HTH_ARAC"/>
    <property type="match status" value="1"/>
</dbReference>
<gene>
    <name evidence="17" type="ORF">RG47T_5215</name>
</gene>
<dbReference type="EMBL" id="MPPL01000002">
    <property type="protein sequence ID" value="OKS84525.1"/>
    <property type="molecule type" value="Genomic_DNA"/>
</dbReference>
<dbReference type="Pfam" id="PF12833">
    <property type="entry name" value="HTH_18"/>
    <property type="match status" value="1"/>
</dbReference>
<dbReference type="InterPro" id="IPR028082">
    <property type="entry name" value="Peripla_BP_I"/>
</dbReference>
<feature type="modified residue" description="4-aspartylphosphate" evidence="12">
    <location>
        <position position="672"/>
    </location>
</feature>
<dbReference type="PROSITE" id="PS50109">
    <property type="entry name" value="HIS_KIN"/>
    <property type="match status" value="1"/>
</dbReference>
<evidence type="ECO:0000256" key="3">
    <source>
        <dbReference type="ARBA" id="ARBA00022553"/>
    </source>
</evidence>
<dbReference type="InterPro" id="IPR025997">
    <property type="entry name" value="SBP_2_dom"/>
</dbReference>
<feature type="domain" description="HTH araC/xylS-type" evidence="14">
    <location>
        <begin position="772"/>
        <end position="871"/>
    </location>
</feature>
<dbReference type="PROSITE" id="PS01124">
    <property type="entry name" value="HTH_ARAC_FAMILY_2"/>
    <property type="match status" value="1"/>
</dbReference>
<organism evidence="17 18">
    <name type="scientific">Mucilaginibacter polytrichastri</name>
    <dbReference type="NCBI Taxonomy" id="1302689"/>
    <lineage>
        <taxon>Bacteria</taxon>
        <taxon>Pseudomonadati</taxon>
        <taxon>Bacteroidota</taxon>
        <taxon>Sphingobacteriia</taxon>
        <taxon>Sphingobacteriales</taxon>
        <taxon>Sphingobacteriaceae</taxon>
        <taxon>Mucilaginibacter</taxon>
    </lineage>
</organism>
<dbReference type="EC" id="2.7.13.3" evidence="2"/>
<dbReference type="CDD" id="cd06308">
    <property type="entry name" value="PBP1_sensor_kinase-like"/>
    <property type="match status" value="1"/>
</dbReference>
<dbReference type="SMART" id="SM00448">
    <property type="entry name" value="REC"/>
    <property type="match status" value="1"/>
</dbReference>
<dbReference type="CDD" id="cd00082">
    <property type="entry name" value="HisKA"/>
    <property type="match status" value="1"/>
</dbReference>
<evidence type="ECO:0000256" key="5">
    <source>
        <dbReference type="ARBA" id="ARBA00022741"/>
    </source>
</evidence>
<keyword evidence="3 12" id="KW-0597">Phosphoprotein</keyword>
<dbReference type="PROSITE" id="PS50110">
    <property type="entry name" value="RESPONSE_REGULATORY"/>
    <property type="match status" value="1"/>
</dbReference>
<evidence type="ECO:0000259" key="14">
    <source>
        <dbReference type="PROSITE" id="PS01124"/>
    </source>
</evidence>
<evidence type="ECO:0000313" key="17">
    <source>
        <dbReference type="EMBL" id="OKS84525.1"/>
    </source>
</evidence>
<name>A0A1Q5ZRY0_9SPHI</name>
<dbReference type="PRINTS" id="PR00344">
    <property type="entry name" value="BCTRLSENSOR"/>
</dbReference>
<dbReference type="STRING" id="1302689.RG47T_5215"/>
<dbReference type="GO" id="GO:0003700">
    <property type="term" value="F:DNA-binding transcription factor activity"/>
    <property type="evidence" value="ECO:0007669"/>
    <property type="project" value="InterPro"/>
</dbReference>
<dbReference type="GO" id="GO:0000155">
    <property type="term" value="F:phosphorelay sensor kinase activity"/>
    <property type="evidence" value="ECO:0007669"/>
    <property type="project" value="InterPro"/>
</dbReference>
<sequence>MLEEMKMELSLHPGADFIYADADGSSDKQVNQVEKMLDKGIDLLIISPNEARPLTKIVEQAYNKGVPVIVIDRKTASSLYTAYVGADNYQLGLMAGTYVGASLKGNVNLLEIMGLPGSSPAIERDRGFEDGIRRYKNIRIISKVYGNWLKKDAEDQLVKINNLLPGVNAVFAHNDVMGGGAREVFDRQGLPRTTKIIGIDALPGPGGGLQMVSEKVLDASLLYPTGGKEAITTAFHILNKESFEREHILQSLVIDSTNVQLMKMQWSRISNQQKDIEKQKGLLEEQEAVYNSQQVVLNIIIITLVLAIILGGLAFYFLMENRKINKSLEVKNTEILEQRNQLMEMSVLAEAATEAKLNFFTNISHEFRTPLTLMLSPIEELFQNEKIIAIAGRQLKMVHQNIYRLLRLVNQLIDYRRVEYDKQQLLVSENDLVEFLRDIVESFKHHAGKLKIELKFSHAEKEIKSWFDVNMLDKVFFNLLSNAIKFSPEKGQIRIHIRKDESQVYIDVADSGVGLSPDEEIKIFDQFYQVEHHKGQGSGIGLSLSKEIVQLHGGTIDVHSQKWKGTTFTVTLPLGAQQFNEQQKSNIPLSHDEISEKSKIYQADLERIGNLELNEAFGTPKEYSLLLAEDNAELLSYLKEKLSEQYDIYTAANGNAALNEAFEKVPDLIIADVMMPGITGKLLVEKLKSDVRTSHIPVILLTAQASMEQQIDGLKSMADMYIIKPFNFAYLLANVQNLIRNRLKLKEHFSSDISGDMDKLPYSKNLDKKFVNDFSGIVEQNLSNEHFNVDDICKIIGISRVQLYRKVKALMGCSITDYILNRRLKKAKHLLINENYTIAEITYMIGFSNPNYFATVFKAKYDCTPSEFKKNKFH</sequence>
<evidence type="ECO:0000256" key="2">
    <source>
        <dbReference type="ARBA" id="ARBA00012438"/>
    </source>
</evidence>
<dbReference type="SUPFAM" id="SSF55874">
    <property type="entry name" value="ATPase domain of HSP90 chaperone/DNA topoisomerase II/histidine kinase"/>
    <property type="match status" value="1"/>
</dbReference>
<dbReference type="Proteomes" id="UP000186720">
    <property type="component" value="Unassembled WGS sequence"/>
</dbReference>
<dbReference type="InterPro" id="IPR009057">
    <property type="entry name" value="Homeodomain-like_sf"/>
</dbReference>
<feature type="domain" description="Response regulatory" evidence="16">
    <location>
        <begin position="624"/>
        <end position="739"/>
    </location>
</feature>
<keyword evidence="11" id="KW-0804">Transcription</keyword>
<dbReference type="Pfam" id="PF00512">
    <property type="entry name" value="HisKA"/>
    <property type="match status" value="1"/>
</dbReference>
<keyword evidence="6" id="KW-0418">Kinase</keyword>
<dbReference type="GO" id="GO:0043565">
    <property type="term" value="F:sequence-specific DNA binding"/>
    <property type="evidence" value="ECO:0007669"/>
    <property type="project" value="InterPro"/>
</dbReference>
<dbReference type="Gene3D" id="1.10.287.130">
    <property type="match status" value="1"/>
</dbReference>
<keyword evidence="7" id="KW-0067">ATP-binding</keyword>
<dbReference type="InterPro" id="IPR001789">
    <property type="entry name" value="Sig_transdc_resp-reg_receiver"/>
</dbReference>
<evidence type="ECO:0000256" key="12">
    <source>
        <dbReference type="PROSITE-ProRule" id="PRU00169"/>
    </source>
</evidence>
<dbReference type="InterPro" id="IPR036097">
    <property type="entry name" value="HisK_dim/P_sf"/>
</dbReference>
<evidence type="ECO:0000256" key="9">
    <source>
        <dbReference type="ARBA" id="ARBA00023015"/>
    </source>
</evidence>
<evidence type="ECO:0000256" key="11">
    <source>
        <dbReference type="ARBA" id="ARBA00023163"/>
    </source>
</evidence>
<dbReference type="FunFam" id="3.30.565.10:FF:000037">
    <property type="entry name" value="Hybrid sensor histidine kinase/response regulator"/>
    <property type="match status" value="1"/>
</dbReference>
<feature type="transmembrane region" description="Helical" evidence="13">
    <location>
        <begin position="295"/>
        <end position="318"/>
    </location>
</feature>
<dbReference type="CDD" id="cd17574">
    <property type="entry name" value="REC_OmpR"/>
    <property type="match status" value="1"/>
</dbReference>
<dbReference type="InterPro" id="IPR011006">
    <property type="entry name" value="CheY-like_superfamily"/>
</dbReference>
<dbReference type="FunFam" id="1.10.287.130:FF:000045">
    <property type="entry name" value="Two-component system sensor histidine kinase/response regulator"/>
    <property type="match status" value="1"/>
</dbReference>
<evidence type="ECO:0000256" key="10">
    <source>
        <dbReference type="ARBA" id="ARBA00023125"/>
    </source>
</evidence>
<dbReference type="PANTHER" id="PTHR43547">
    <property type="entry name" value="TWO-COMPONENT HISTIDINE KINASE"/>
    <property type="match status" value="1"/>
</dbReference>
<dbReference type="Pfam" id="PF02518">
    <property type="entry name" value="HATPase_c"/>
    <property type="match status" value="1"/>
</dbReference>
<evidence type="ECO:0000256" key="7">
    <source>
        <dbReference type="ARBA" id="ARBA00022840"/>
    </source>
</evidence>
<dbReference type="InterPro" id="IPR018062">
    <property type="entry name" value="HTH_AraC-typ_CS"/>
</dbReference>
<dbReference type="Gene3D" id="1.10.10.60">
    <property type="entry name" value="Homeodomain-like"/>
    <property type="match status" value="2"/>
</dbReference>
<dbReference type="SUPFAM" id="SSF52172">
    <property type="entry name" value="CheY-like"/>
    <property type="match status" value="1"/>
</dbReference>
<keyword evidence="8" id="KW-0902">Two-component regulatory system</keyword>
<keyword evidence="9" id="KW-0805">Transcription regulation</keyword>
<evidence type="ECO:0000256" key="1">
    <source>
        <dbReference type="ARBA" id="ARBA00000085"/>
    </source>
</evidence>
<keyword evidence="13" id="KW-0472">Membrane</keyword>
<dbReference type="InterPro" id="IPR004358">
    <property type="entry name" value="Sig_transdc_His_kin-like_C"/>
</dbReference>
<proteinExistence type="predicted"/>
<keyword evidence="5" id="KW-0547">Nucleotide-binding</keyword>
<dbReference type="SMART" id="SM00387">
    <property type="entry name" value="HATPase_c"/>
    <property type="match status" value="1"/>
</dbReference>
<keyword evidence="13" id="KW-1133">Transmembrane helix</keyword>
<evidence type="ECO:0000259" key="16">
    <source>
        <dbReference type="PROSITE" id="PS50110"/>
    </source>
</evidence>
<accession>A0A1Q5ZRY0</accession>
<dbReference type="Pfam" id="PF00072">
    <property type="entry name" value="Response_reg"/>
    <property type="match status" value="1"/>
</dbReference>
<reference evidence="17 18" key="1">
    <citation type="submission" date="2016-11" db="EMBL/GenBank/DDBJ databases">
        <title>Whole Genome Sequencing of Mucilaginibacter polytrichastri RG4-7(T) isolated from the moss sample.</title>
        <authorList>
            <person name="Li Y."/>
        </authorList>
    </citation>
    <scope>NUCLEOTIDE SEQUENCE [LARGE SCALE GENOMIC DNA]</scope>
    <source>
        <strain evidence="17 18">RG4-7</strain>
    </source>
</reference>
<evidence type="ECO:0000256" key="6">
    <source>
        <dbReference type="ARBA" id="ARBA00022777"/>
    </source>
</evidence>
<dbReference type="InterPro" id="IPR003661">
    <property type="entry name" value="HisK_dim/P_dom"/>
</dbReference>
<dbReference type="Gene3D" id="3.40.50.2300">
    <property type="match status" value="3"/>
</dbReference>
<dbReference type="AlphaFoldDB" id="A0A1Q5ZRY0"/>
<dbReference type="InterPro" id="IPR036890">
    <property type="entry name" value="HATPase_C_sf"/>
</dbReference>
<keyword evidence="4" id="KW-0808">Transferase</keyword>
<dbReference type="GO" id="GO:0005524">
    <property type="term" value="F:ATP binding"/>
    <property type="evidence" value="ECO:0007669"/>
    <property type="project" value="UniProtKB-KW"/>
</dbReference>
<dbReference type="Pfam" id="PF13407">
    <property type="entry name" value="Peripla_BP_4"/>
    <property type="match status" value="1"/>
</dbReference>
<dbReference type="InterPro" id="IPR018060">
    <property type="entry name" value="HTH_AraC"/>
</dbReference>
<evidence type="ECO:0000313" key="18">
    <source>
        <dbReference type="Proteomes" id="UP000186720"/>
    </source>
</evidence>